<gene>
    <name evidence="1" type="ORF">M2350_003581</name>
</gene>
<name>A0ABT2ET46_9BACT</name>
<comment type="caution">
    <text evidence="1">The sequence shown here is derived from an EMBL/GenBank/DDBJ whole genome shotgun (WGS) entry which is preliminary data.</text>
</comment>
<accession>A0ABT2ET46</accession>
<keyword evidence="2" id="KW-1185">Reference proteome</keyword>
<dbReference type="EMBL" id="JANUCP010000009">
    <property type="protein sequence ID" value="MCS3921140.1"/>
    <property type="molecule type" value="Genomic_DNA"/>
</dbReference>
<evidence type="ECO:0000313" key="1">
    <source>
        <dbReference type="EMBL" id="MCS3921140.1"/>
    </source>
</evidence>
<protein>
    <submittedName>
        <fullName evidence="1">Uncharacterized protein</fullName>
    </submittedName>
</protein>
<proteinExistence type="predicted"/>
<organism evidence="1 2">
    <name type="scientific">Candidatus Fervidibacter sacchari</name>
    <dbReference type="NCBI Taxonomy" id="1448929"/>
    <lineage>
        <taxon>Bacteria</taxon>
        <taxon>Candidatus Fervidibacterota</taxon>
        <taxon>Candidatus Fervidibacter</taxon>
    </lineage>
</organism>
<sequence length="61" mass="6667">MVSPIFGGHGCCRAEIFGRTEARPSKLLSTNRYSPFAVVLARQEPRPPIFLPSLAPLWVGA</sequence>
<reference evidence="1 2" key="1">
    <citation type="submission" date="2022-08" db="EMBL/GenBank/DDBJ databases">
        <title>Bacterial and archaeal communities from various locations to study Microbial Dark Matter (Phase II).</title>
        <authorList>
            <person name="Stepanauskas R."/>
        </authorList>
    </citation>
    <scope>NUCLEOTIDE SEQUENCE [LARGE SCALE GENOMIC DNA]</scope>
    <source>
        <strain evidence="1 2">PD1</strain>
    </source>
</reference>
<evidence type="ECO:0000313" key="2">
    <source>
        <dbReference type="Proteomes" id="UP001204798"/>
    </source>
</evidence>
<dbReference type="RefSeq" id="WP_259102000.1">
    <property type="nucleotide sequence ID" value="NZ_CP130454.1"/>
</dbReference>
<dbReference type="Proteomes" id="UP001204798">
    <property type="component" value="Unassembled WGS sequence"/>
</dbReference>